<keyword evidence="3" id="KW-1185">Reference proteome</keyword>
<keyword evidence="1" id="KW-0812">Transmembrane</keyword>
<name>A0ABD5YRQ9_9EURY</name>
<sequence length="194" mass="22998">MSDENMGFEEEKKKNKDLNIISNYLKMGLVLVGVAGGFFLLGIIEAGIQKQYNTHLPLGFVILFIWLVLTWVASSFMIVKSATTFWTGLKEIRYTIKRRYVYWRWDPVIQHREVSWLHILDYRILEYIEKYNEKGICEISTYLLYDEDRVRERLDVLKSKDMIEKSEDRYSIGINGRKFLYGYLSRLDLQAIGK</sequence>
<keyword evidence="1" id="KW-1133">Transmembrane helix</keyword>
<evidence type="ECO:0000313" key="2">
    <source>
        <dbReference type="EMBL" id="MFC7190826.1"/>
    </source>
</evidence>
<dbReference type="RefSeq" id="WP_390205839.1">
    <property type="nucleotide sequence ID" value="NZ_JBHTAX010000001.1"/>
</dbReference>
<evidence type="ECO:0000313" key="3">
    <source>
        <dbReference type="Proteomes" id="UP001596417"/>
    </source>
</evidence>
<accession>A0ABD5YRQ9</accession>
<feature type="transmembrane region" description="Helical" evidence="1">
    <location>
        <begin position="56"/>
        <end position="79"/>
    </location>
</feature>
<dbReference type="InterPro" id="IPR036390">
    <property type="entry name" value="WH_DNA-bd_sf"/>
</dbReference>
<dbReference type="InterPro" id="IPR036388">
    <property type="entry name" value="WH-like_DNA-bd_sf"/>
</dbReference>
<comment type="caution">
    <text evidence="2">The sequence shown here is derived from an EMBL/GenBank/DDBJ whole genome shotgun (WGS) entry which is preliminary data.</text>
</comment>
<dbReference type="Gene3D" id="1.10.10.10">
    <property type="entry name" value="Winged helix-like DNA-binding domain superfamily/Winged helix DNA-binding domain"/>
    <property type="match status" value="1"/>
</dbReference>
<gene>
    <name evidence="2" type="ORF">ACFQL7_13940</name>
</gene>
<reference evidence="2 3" key="1">
    <citation type="journal article" date="2019" name="Int. J. Syst. Evol. Microbiol.">
        <title>The Global Catalogue of Microorganisms (GCM) 10K type strain sequencing project: providing services to taxonomists for standard genome sequencing and annotation.</title>
        <authorList>
            <consortium name="The Broad Institute Genomics Platform"/>
            <consortium name="The Broad Institute Genome Sequencing Center for Infectious Disease"/>
            <person name="Wu L."/>
            <person name="Ma J."/>
        </authorList>
    </citation>
    <scope>NUCLEOTIDE SEQUENCE [LARGE SCALE GENOMIC DNA]</scope>
    <source>
        <strain evidence="2 3">RDMS1</strain>
    </source>
</reference>
<keyword evidence="1" id="KW-0472">Membrane</keyword>
<evidence type="ECO:0000256" key="1">
    <source>
        <dbReference type="SAM" id="Phobius"/>
    </source>
</evidence>
<proteinExistence type="predicted"/>
<feature type="transmembrane region" description="Helical" evidence="1">
    <location>
        <begin position="21"/>
        <end position="44"/>
    </location>
</feature>
<protein>
    <submittedName>
        <fullName evidence="2">Uncharacterized protein</fullName>
    </submittedName>
</protein>
<dbReference type="SUPFAM" id="SSF46785">
    <property type="entry name" value="Winged helix' DNA-binding domain"/>
    <property type="match status" value="1"/>
</dbReference>
<dbReference type="EMBL" id="JBHTAX010000001">
    <property type="protein sequence ID" value="MFC7190826.1"/>
    <property type="molecule type" value="Genomic_DNA"/>
</dbReference>
<dbReference type="Proteomes" id="UP001596417">
    <property type="component" value="Unassembled WGS sequence"/>
</dbReference>
<organism evidence="2 3">
    <name type="scientific">Halocatena marina</name>
    <dbReference type="NCBI Taxonomy" id="2934937"/>
    <lineage>
        <taxon>Archaea</taxon>
        <taxon>Methanobacteriati</taxon>
        <taxon>Methanobacteriota</taxon>
        <taxon>Stenosarchaea group</taxon>
        <taxon>Halobacteria</taxon>
        <taxon>Halobacteriales</taxon>
        <taxon>Natronomonadaceae</taxon>
        <taxon>Halocatena</taxon>
    </lineage>
</organism>
<dbReference type="AlphaFoldDB" id="A0ABD5YRQ9"/>